<feature type="non-terminal residue" evidence="4">
    <location>
        <position position="130"/>
    </location>
</feature>
<keyword evidence="1" id="KW-0645">Protease</keyword>
<name>X1IG87_9ZZZZ</name>
<dbReference type="GO" id="GO:0008233">
    <property type="term" value="F:peptidase activity"/>
    <property type="evidence" value="ECO:0007669"/>
    <property type="project" value="UniProtKB-KW"/>
</dbReference>
<sequence length="130" mass="14819">MRLVSNQIPEKIESLILTHLEKLKNQSERFAAIIDKCKIGFGASFHPLFTHLELPWTKILAEAIKEGFEQEPLKLPLAGGSLPLYSLYKVTEKPIYIIPYAQPDEANHAPNENMMTEWFEKGVKTSIKLL</sequence>
<dbReference type="EMBL" id="BARU01025064">
    <property type="protein sequence ID" value="GAH56563.1"/>
    <property type="molecule type" value="Genomic_DNA"/>
</dbReference>
<evidence type="ECO:0000256" key="3">
    <source>
        <dbReference type="ARBA" id="ARBA00022801"/>
    </source>
</evidence>
<comment type="caution">
    <text evidence="4">The sequence shown here is derived from an EMBL/GenBank/DDBJ whole genome shotgun (WGS) entry which is preliminary data.</text>
</comment>
<gene>
    <name evidence="4" type="ORF">S03H2_40429</name>
</gene>
<dbReference type="PANTHER" id="PTHR43270:SF8">
    <property type="entry name" value="DI- AND TRIPEPTIDASE DUG2-RELATED"/>
    <property type="match status" value="1"/>
</dbReference>
<evidence type="ECO:0000313" key="4">
    <source>
        <dbReference type="EMBL" id="GAH56563.1"/>
    </source>
</evidence>
<dbReference type="GO" id="GO:0006508">
    <property type="term" value="P:proteolysis"/>
    <property type="evidence" value="ECO:0007669"/>
    <property type="project" value="UniProtKB-KW"/>
</dbReference>
<dbReference type="AlphaFoldDB" id="X1IG87"/>
<accession>X1IG87</accession>
<protein>
    <recommendedName>
        <fullName evidence="5">Peptidase M20 dimerisation domain-containing protein</fullName>
    </recommendedName>
</protein>
<keyword evidence="2" id="KW-0479">Metal-binding</keyword>
<keyword evidence="3" id="KW-0378">Hydrolase</keyword>
<reference evidence="4" key="1">
    <citation type="journal article" date="2014" name="Front. Microbiol.">
        <title>High frequency of phylogenetically diverse reductive dehalogenase-homologous genes in deep subseafloor sedimentary metagenomes.</title>
        <authorList>
            <person name="Kawai M."/>
            <person name="Futagami T."/>
            <person name="Toyoda A."/>
            <person name="Takaki Y."/>
            <person name="Nishi S."/>
            <person name="Hori S."/>
            <person name="Arai W."/>
            <person name="Tsubouchi T."/>
            <person name="Morono Y."/>
            <person name="Uchiyama I."/>
            <person name="Ito T."/>
            <person name="Fujiyama A."/>
            <person name="Inagaki F."/>
            <person name="Takami H."/>
        </authorList>
    </citation>
    <scope>NUCLEOTIDE SEQUENCE</scope>
    <source>
        <strain evidence="4">Expedition CK06-06</strain>
    </source>
</reference>
<dbReference type="Gene3D" id="3.40.630.10">
    <property type="entry name" value="Zn peptidases"/>
    <property type="match status" value="1"/>
</dbReference>
<proteinExistence type="predicted"/>
<evidence type="ECO:0008006" key="5">
    <source>
        <dbReference type="Google" id="ProtNLM"/>
    </source>
</evidence>
<evidence type="ECO:0000256" key="2">
    <source>
        <dbReference type="ARBA" id="ARBA00022723"/>
    </source>
</evidence>
<organism evidence="4">
    <name type="scientific">marine sediment metagenome</name>
    <dbReference type="NCBI Taxonomy" id="412755"/>
    <lineage>
        <taxon>unclassified sequences</taxon>
        <taxon>metagenomes</taxon>
        <taxon>ecological metagenomes</taxon>
    </lineage>
</organism>
<dbReference type="SUPFAM" id="SSF53187">
    <property type="entry name" value="Zn-dependent exopeptidases"/>
    <property type="match status" value="1"/>
</dbReference>
<dbReference type="PANTHER" id="PTHR43270">
    <property type="entry name" value="BETA-ALA-HIS DIPEPTIDASE"/>
    <property type="match status" value="1"/>
</dbReference>
<dbReference type="GO" id="GO:0046872">
    <property type="term" value="F:metal ion binding"/>
    <property type="evidence" value="ECO:0007669"/>
    <property type="project" value="UniProtKB-KW"/>
</dbReference>
<evidence type="ECO:0000256" key="1">
    <source>
        <dbReference type="ARBA" id="ARBA00022670"/>
    </source>
</evidence>
<dbReference type="InterPro" id="IPR051458">
    <property type="entry name" value="Cyt/Met_Dipeptidase"/>
</dbReference>
<dbReference type="Gene3D" id="3.30.70.360">
    <property type="match status" value="1"/>
</dbReference>